<dbReference type="NCBIfam" id="TIGR02167">
    <property type="entry name" value="Liste_lipo_26"/>
    <property type="match status" value="10"/>
</dbReference>
<evidence type="ECO:0000313" key="4">
    <source>
        <dbReference type="EMBL" id="KRK24188.1"/>
    </source>
</evidence>
<reference evidence="4 5" key="1">
    <citation type="journal article" date="2015" name="Genome Announc.">
        <title>Expanding the biotechnology potential of lactobacilli through comparative genomics of 213 strains and associated genera.</title>
        <authorList>
            <person name="Sun Z."/>
            <person name="Harris H.M."/>
            <person name="McCann A."/>
            <person name="Guo C."/>
            <person name="Argimon S."/>
            <person name="Zhang W."/>
            <person name="Yang X."/>
            <person name="Jeffery I.B."/>
            <person name="Cooney J.C."/>
            <person name="Kagawa T.F."/>
            <person name="Liu W."/>
            <person name="Song Y."/>
            <person name="Salvetti E."/>
            <person name="Wrobel A."/>
            <person name="Rasinkangas P."/>
            <person name="Parkhill J."/>
            <person name="Rea M.C."/>
            <person name="O'Sullivan O."/>
            <person name="Ritari J."/>
            <person name="Douillard F.P."/>
            <person name="Paul Ross R."/>
            <person name="Yang R."/>
            <person name="Briner A.E."/>
            <person name="Felis G.E."/>
            <person name="de Vos W.M."/>
            <person name="Barrangou R."/>
            <person name="Klaenhammer T.R."/>
            <person name="Caufield P.W."/>
            <person name="Cui Y."/>
            <person name="Zhang H."/>
            <person name="O'Toole P.W."/>
        </authorList>
    </citation>
    <scope>NUCLEOTIDE SEQUENCE [LARGE SCALE GENOMIC DNA]</scope>
    <source>
        <strain evidence="4 5">DSM 20314</strain>
    </source>
</reference>
<feature type="domain" description="MucBP" evidence="3">
    <location>
        <begin position="713"/>
        <end position="773"/>
    </location>
</feature>
<dbReference type="Pfam" id="PF06458">
    <property type="entry name" value="MucBP"/>
    <property type="match status" value="1"/>
</dbReference>
<dbReference type="InterPro" id="IPR011889">
    <property type="entry name" value="Liste_lipo_26"/>
</dbReference>
<sequence>MIIMQYQRLWQWGAVGIVLTTIGVIEWRTPPAAVQAEPRTQLDLKQSVATSQRVFSDDSVARLSSEVSAAGLSEPEPDPIGITEQVGATTSTSEISASHSARSSSTTLENSDKHPRPETAITRSTRASMTNGSVQMTLDADGTLHLSGGSFVAAVGGDSGSWIAKTLTASGLNPNSVTKLVIDGAITVKNQSDYRYLFAGLRNLTQIEGLANLNLKGVTNLAYLFKDDQKLTTIDFGQLDFSTVTSFEGMFFSCSALTTIVGIEQWQTPGLTNASRMFAADTQLKTLDLNQWQTSRLNNVQGMFSNCSQLTSLQIGKWQTKSLTSLIDTFNGASSLIDLPIGEWDTSNVTNMLRTFAGCASLTSLDVAKWDTRNVVSMEATFMRMPKLVYLPVDNWQTSRVDNMAMTFYEDETLPHLPVANWDTSNVTTLKGTFAYMQAIKSLPIDKWQVGKVQTMLQTFQNDASLTSLPIGDWDVSNVATLNSAFRACRSLAALPVSKWKTLRMQDLALTFTEMDRLTDLPIDDWDTSNVTTLSGTFNRALSLTNIPVRKWDTSHVTDMQATFFGNPQLVSLPIENWNTSSVTSLSQLFMGCSGLKSLNLGTWDTTNVNNFGFAFNGTKLDKLDLTGWNTSNAQNYYNVFSGGQAPKRLLLGKNFNFFNSQLWGLPDPSHQSPYIGKWRSLNNDKIYTSTELMTTYDGNKIVGEFEWATGPTITVRYVDEDGNVLAPETQVTGAIGEDYHLKPIPIKGYVPEQPDGIQGKFKDQDETVTFKYSAGKVAFTSVPKNIDFGRNPITGESERYAAKYSDGLVVTDSRESGASWSLTASLAAEGFRGDQTGQLLAATLSYQPTATNQEISLQPGASVMIVENHQTTSNQGVSVLGSATPLGHLYLQVPTDQVLTDVYQAAVTWTLGQTVANL</sequence>
<name>A0A837R945_LACPE</name>
<dbReference type="InterPro" id="IPR005046">
    <property type="entry name" value="DUF285"/>
</dbReference>
<dbReference type="AlphaFoldDB" id="A0A837R945"/>
<proteinExistence type="predicted"/>
<organism evidence="4 5">
    <name type="scientific">Lactiplantibacillus pentosus DSM 20314</name>
    <dbReference type="NCBI Taxonomy" id="1423791"/>
    <lineage>
        <taxon>Bacteria</taxon>
        <taxon>Bacillati</taxon>
        <taxon>Bacillota</taxon>
        <taxon>Bacilli</taxon>
        <taxon>Lactobacillales</taxon>
        <taxon>Lactobacillaceae</taxon>
        <taxon>Lactiplantibacillus</taxon>
    </lineage>
</organism>
<dbReference type="InterPro" id="IPR009459">
    <property type="entry name" value="MucBP_dom"/>
</dbReference>
<dbReference type="InterPro" id="IPR032675">
    <property type="entry name" value="LRR_dom_sf"/>
</dbReference>
<protein>
    <submittedName>
        <fullName evidence="4">Cell surface protein</fullName>
    </submittedName>
</protein>
<comment type="caution">
    <text evidence="4">The sequence shown here is derived from an EMBL/GenBank/DDBJ whole genome shotgun (WGS) entry which is preliminary data.</text>
</comment>
<dbReference type="SUPFAM" id="SSF52058">
    <property type="entry name" value="L domain-like"/>
    <property type="match status" value="2"/>
</dbReference>
<dbReference type="Pfam" id="PF03382">
    <property type="entry name" value="DUF285"/>
    <property type="match status" value="3"/>
</dbReference>
<feature type="region of interest" description="Disordered" evidence="2">
    <location>
        <begin position="66"/>
        <end position="133"/>
    </location>
</feature>
<keyword evidence="1" id="KW-0677">Repeat</keyword>
<gene>
    <name evidence="4" type="ORF">FD24_GL000559</name>
</gene>
<accession>A0A837R945</accession>
<evidence type="ECO:0000256" key="1">
    <source>
        <dbReference type="ARBA" id="ARBA00022737"/>
    </source>
</evidence>
<evidence type="ECO:0000256" key="2">
    <source>
        <dbReference type="SAM" id="MobiDB-lite"/>
    </source>
</evidence>
<evidence type="ECO:0000313" key="5">
    <source>
        <dbReference type="Proteomes" id="UP000051020"/>
    </source>
</evidence>
<feature type="compositionally biased region" description="Low complexity" evidence="2">
    <location>
        <begin position="88"/>
        <end position="107"/>
    </location>
</feature>
<dbReference type="Gene3D" id="3.80.10.10">
    <property type="entry name" value="Ribonuclease Inhibitor"/>
    <property type="match status" value="2"/>
</dbReference>
<evidence type="ECO:0000259" key="3">
    <source>
        <dbReference type="Pfam" id="PF06458"/>
    </source>
</evidence>
<dbReference type="Gene3D" id="3.10.20.320">
    <property type="entry name" value="Putative peptidoglycan bound protein (lpxtg motif)"/>
    <property type="match status" value="1"/>
</dbReference>
<dbReference type="EMBL" id="AZCU01000011">
    <property type="protein sequence ID" value="KRK24188.1"/>
    <property type="molecule type" value="Genomic_DNA"/>
</dbReference>
<dbReference type="Proteomes" id="UP000051020">
    <property type="component" value="Unassembled WGS sequence"/>
</dbReference>
<feature type="compositionally biased region" description="Polar residues" evidence="2">
    <location>
        <begin position="121"/>
        <end position="133"/>
    </location>
</feature>